<dbReference type="OrthoDB" id="5429132at2759"/>
<dbReference type="GO" id="GO:0030686">
    <property type="term" value="C:90S preribosome"/>
    <property type="evidence" value="ECO:0007669"/>
    <property type="project" value="InterPro"/>
</dbReference>
<feature type="compositionally biased region" description="Basic residues" evidence="5">
    <location>
        <begin position="156"/>
        <end position="165"/>
    </location>
</feature>
<comment type="subcellular location">
    <subcellularLocation>
        <location evidence="1">Nucleus</location>
        <location evidence="1">Nucleolus</location>
    </subcellularLocation>
</comment>
<feature type="compositionally biased region" description="Basic and acidic residues" evidence="5">
    <location>
        <begin position="144"/>
        <end position="155"/>
    </location>
</feature>
<evidence type="ECO:0000313" key="7">
    <source>
        <dbReference type="Proteomes" id="UP001056384"/>
    </source>
</evidence>
<dbReference type="InterPro" id="IPR028160">
    <property type="entry name" value="Slx9-like"/>
</dbReference>
<feature type="compositionally biased region" description="Basic residues" evidence="5">
    <location>
        <begin position="57"/>
        <end position="70"/>
    </location>
</feature>
<evidence type="ECO:0000256" key="3">
    <source>
        <dbReference type="ARBA" id="ARBA00021321"/>
    </source>
</evidence>
<dbReference type="GO" id="GO:0000462">
    <property type="term" value="P:maturation of SSU-rRNA from tricistronic rRNA transcript (SSU-rRNA, 5.8S rRNA, LSU-rRNA)"/>
    <property type="evidence" value="ECO:0007669"/>
    <property type="project" value="InterPro"/>
</dbReference>
<evidence type="ECO:0000256" key="2">
    <source>
        <dbReference type="ARBA" id="ARBA00011022"/>
    </source>
</evidence>
<sequence>MAKRPTARARASRASHDVRGKYAPPKSSSSSSALSNLKSDYLDSTSSSSAFDLKVTKKDKRHIRHGHLLAKVREGGISKADRLSGGKPKTRRPNKKLKTDLGDMADVLDDVDIDMNSDNSATGGGERSGVYAEDEWEGVSETSEQEREEGSERLGKVRRRRRRRVGAGAGADGKMVMKSLRHRPGSMKRKKVLEERERERFGRNLAELAKAEGGGSGSAVAAMGEGGGGGGDEHIQQRWKALRAFIGDTMQKDKAFETV</sequence>
<evidence type="ECO:0000313" key="6">
    <source>
        <dbReference type="EMBL" id="USW58168.1"/>
    </source>
</evidence>
<feature type="compositionally biased region" description="Basic residues" evidence="5">
    <location>
        <begin position="1"/>
        <end position="13"/>
    </location>
</feature>
<keyword evidence="7" id="KW-1185">Reference proteome</keyword>
<gene>
    <name evidence="6" type="ORF">Slin15195_G114870</name>
</gene>
<evidence type="ECO:0000256" key="5">
    <source>
        <dbReference type="SAM" id="MobiDB-lite"/>
    </source>
</evidence>
<feature type="compositionally biased region" description="Basic residues" evidence="5">
    <location>
        <begin position="179"/>
        <end position="191"/>
    </location>
</feature>
<comment type="similarity">
    <text evidence="2">Belongs to the SLX9 family.</text>
</comment>
<evidence type="ECO:0000256" key="1">
    <source>
        <dbReference type="ARBA" id="ARBA00004604"/>
    </source>
</evidence>
<dbReference type="EMBL" id="CP099427">
    <property type="protein sequence ID" value="USW58168.1"/>
    <property type="molecule type" value="Genomic_DNA"/>
</dbReference>
<reference evidence="6" key="1">
    <citation type="submission" date="2022-06" db="EMBL/GenBank/DDBJ databases">
        <title>Complete genome sequences of two strains of the flax pathogen Septoria linicola.</title>
        <authorList>
            <person name="Lapalu N."/>
            <person name="Simon A."/>
            <person name="Demenou B."/>
            <person name="Paumier D."/>
            <person name="Guillot M.-P."/>
            <person name="Gout L."/>
            <person name="Valade R."/>
        </authorList>
    </citation>
    <scope>NUCLEOTIDE SEQUENCE</scope>
    <source>
        <strain evidence="6">SE15195</strain>
    </source>
</reference>
<dbReference type="GO" id="GO:0005730">
    <property type="term" value="C:nucleolus"/>
    <property type="evidence" value="ECO:0007669"/>
    <property type="project" value="UniProtKB-SubCell"/>
</dbReference>
<accession>A0A9Q9B647</accession>
<feature type="compositionally biased region" description="Low complexity" evidence="5">
    <location>
        <begin position="23"/>
        <end position="53"/>
    </location>
</feature>
<name>A0A9Q9B647_9PEZI</name>
<feature type="compositionally biased region" description="Basic and acidic residues" evidence="5">
    <location>
        <begin position="71"/>
        <end position="84"/>
    </location>
</feature>
<dbReference type="Pfam" id="PF15341">
    <property type="entry name" value="SLX9"/>
    <property type="match status" value="1"/>
</dbReference>
<dbReference type="AlphaFoldDB" id="A0A9Q9B647"/>
<organism evidence="6 7">
    <name type="scientific">Septoria linicola</name>
    <dbReference type="NCBI Taxonomy" id="215465"/>
    <lineage>
        <taxon>Eukaryota</taxon>
        <taxon>Fungi</taxon>
        <taxon>Dikarya</taxon>
        <taxon>Ascomycota</taxon>
        <taxon>Pezizomycotina</taxon>
        <taxon>Dothideomycetes</taxon>
        <taxon>Dothideomycetidae</taxon>
        <taxon>Mycosphaerellales</taxon>
        <taxon>Mycosphaerellaceae</taxon>
        <taxon>Septoria</taxon>
    </lineage>
</organism>
<dbReference type="GO" id="GO:0030688">
    <property type="term" value="C:preribosome, small subunit precursor"/>
    <property type="evidence" value="ECO:0007669"/>
    <property type="project" value="InterPro"/>
</dbReference>
<proteinExistence type="inferred from homology"/>
<protein>
    <recommendedName>
        <fullName evidence="3">Ribosome biogenesis protein SLX9</fullName>
    </recommendedName>
</protein>
<keyword evidence="4" id="KW-0539">Nucleus</keyword>
<evidence type="ECO:0000256" key="4">
    <source>
        <dbReference type="ARBA" id="ARBA00023242"/>
    </source>
</evidence>
<feature type="compositionally biased region" description="Acidic residues" evidence="5">
    <location>
        <begin position="106"/>
        <end position="115"/>
    </location>
</feature>
<dbReference type="Proteomes" id="UP001056384">
    <property type="component" value="Chromosome 10"/>
</dbReference>
<feature type="region of interest" description="Disordered" evidence="5">
    <location>
        <begin position="1"/>
        <end position="234"/>
    </location>
</feature>
<feature type="compositionally biased region" description="Basic and acidic residues" evidence="5">
    <location>
        <begin position="192"/>
        <end position="202"/>
    </location>
</feature>